<name>A0AAV9WML3_9PEZI</name>
<accession>A0AAV9WML3</accession>
<proteinExistence type="predicted"/>
<dbReference type="EMBL" id="JAVHJL010000002">
    <property type="protein sequence ID" value="KAK6510217.1"/>
    <property type="molecule type" value="Genomic_DNA"/>
</dbReference>
<feature type="chain" id="PRO_5043922918" evidence="2">
    <location>
        <begin position="27"/>
        <end position="537"/>
    </location>
</feature>
<reference evidence="3 4" key="1">
    <citation type="submission" date="2023-08" db="EMBL/GenBank/DDBJ databases">
        <authorList>
            <person name="Palmer J.M."/>
        </authorList>
    </citation>
    <scope>NUCLEOTIDE SEQUENCE [LARGE SCALE GENOMIC DNA]</scope>
    <source>
        <strain evidence="3 4">TWF481</strain>
    </source>
</reference>
<sequence length="537" mass="59050">MRPEPVTDKISWVLSLFFLFADTVCSFYLEAAVDNGEYFSRPYPLKSGNGKPEVQGLYQCITGSDLVRDHPLEGVAVWNRPGSQPTLAVALYAGSACTRTRVGGKSLPLIMMLLDPNRIRGVHVVNLKAYGLSPECKSWQGVKVQDEMKPGGALHGYDRPQLLPGSLVYWDSEGMRRVGVNAVKWVNAIPYEPLTTKRQISQYIRELVEVRVNPGLAAAPENADAKVVMENINGFLGIGGDSIKDAPFSREFLPQLKMGIADSYEPLQTIQDMIGWGVRLPIMAAGAQTLAAKKPDQLIADLEALIADKKTTAQDIETRKIPMEELISSFNQVLDRPEYKRAWYQRFESQMTFNLQVLANAWRIFWAWEKANSELDIARPAGGNTSGGQNTSNRGRSRNGGVASAPSGTRTTGKNLARARANQLDPNRVEIEEVVGDEVEEISRSFHDSGNKVYEIIDDNIHVERSPSVEVRAGGSGPEGNSPPGMGSGVSEFFGDMPEQVRQEDDLPYLTFDMIAATIDELVPPDNTMGSYGNNNP</sequence>
<evidence type="ECO:0000313" key="4">
    <source>
        <dbReference type="Proteomes" id="UP001370758"/>
    </source>
</evidence>
<feature type="region of interest" description="Disordered" evidence="1">
    <location>
        <begin position="379"/>
        <end position="423"/>
    </location>
</feature>
<dbReference type="Proteomes" id="UP001370758">
    <property type="component" value="Unassembled WGS sequence"/>
</dbReference>
<evidence type="ECO:0000256" key="2">
    <source>
        <dbReference type="SAM" id="SignalP"/>
    </source>
</evidence>
<protein>
    <submittedName>
        <fullName evidence="3">Uncharacterized protein</fullName>
    </submittedName>
</protein>
<gene>
    <name evidence="3" type="ORF">TWF481_004933</name>
</gene>
<feature type="region of interest" description="Disordered" evidence="1">
    <location>
        <begin position="470"/>
        <end position="506"/>
    </location>
</feature>
<evidence type="ECO:0000313" key="3">
    <source>
        <dbReference type="EMBL" id="KAK6510217.1"/>
    </source>
</evidence>
<keyword evidence="4" id="KW-1185">Reference proteome</keyword>
<evidence type="ECO:0000256" key="1">
    <source>
        <dbReference type="SAM" id="MobiDB-lite"/>
    </source>
</evidence>
<keyword evidence="2" id="KW-0732">Signal</keyword>
<dbReference type="AlphaFoldDB" id="A0AAV9WML3"/>
<organism evidence="3 4">
    <name type="scientific">Arthrobotrys musiformis</name>
    <dbReference type="NCBI Taxonomy" id="47236"/>
    <lineage>
        <taxon>Eukaryota</taxon>
        <taxon>Fungi</taxon>
        <taxon>Dikarya</taxon>
        <taxon>Ascomycota</taxon>
        <taxon>Pezizomycotina</taxon>
        <taxon>Orbiliomycetes</taxon>
        <taxon>Orbiliales</taxon>
        <taxon>Orbiliaceae</taxon>
        <taxon>Arthrobotrys</taxon>
    </lineage>
</organism>
<feature type="signal peptide" evidence="2">
    <location>
        <begin position="1"/>
        <end position="26"/>
    </location>
</feature>
<comment type="caution">
    <text evidence="3">The sequence shown here is derived from an EMBL/GenBank/DDBJ whole genome shotgun (WGS) entry which is preliminary data.</text>
</comment>